<evidence type="ECO:0000256" key="7">
    <source>
        <dbReference type="SAM" id="MobiDB-lite"/>
    </source>
</evidence>
<comment type="similarity">
    <text evidence="6">Belongs to the BRMS1 family.</text>
</comment>
<keyword evidence="4" id="KW-0804">Transcription</keyword>
<dbReference type="GO" id="GO:0010468">
    <property type="term" value="P:regulation of gene expression"/>
    <property type="evidence" value="ECO:0007669"/>
    <property type="project" value="UniProtKB-ARBA"/>
</dbReference>
<evidence type="ECO:0000256" key="5">
    <source>
        <dbReference type="ARBA" id="ARBA00023242"/>
    </source>
</evidence>
<reference evidence="8" key="1">
    <citation type="submission" date="2020-04" db="EMBL/GenBank/DDBJ databases">
        <authorList>
            <person name="Neveu A P."/>
        </authorList>
    </citation>
    <scope>NUCLEOTIDE SEQUENCE</scope>
    <source>
        <tissue evidence="8">Whole embryo</tissue>
    </source>
</reference>
<feature type="region of interest" description="Disordered" evidence="7">
    <location>
        <begin position="66"/>
        <end position="125"/>
    </location>
</feature>
<accession>A0A6F9D8C4</accession>
<dbReference type="Pfam" id="PF08598">
    <property type="entry name" value="Sds3"/>
    <property type="match status" value="1"/>
</dbReference>
<evidence type="ECO:0000256" key="2">
    <source>
        <dbReference type="ARBA" id="ARBA00022491"/>
    </source>
</evidence>
<gene>
    <name evidence="8" type="primary">Brms1l</name>
</gene>
<evidence type="ECO:0000256" key="3">
    <source>
        <dbReference type="ARBA" id="ARBA00023015"/>
    </source>
</evidence>
<name>A0A6F9D8C4_9ASCI</name>
<evidence type="ECO:0000256" key="1">
    <source>
        <dbReference type="ARBA" id="ARBA00004123"/>
    </source>
</evidence>
<dbReference type="Gene3D" id="1.20.5.1500">
    <property type="match status" value="1"/>
</dbReference>
<proteinExistence type="evidence at transcript level"/>
<organism evidence="8">
    <name type="scientific">Phallusia mammillata</name>
    <dbReference type="NCBI Taxonomy" id="59560"/>
    <lineage>
        <taxon>Eukaryota</taxon>
        <taxon>Metazoa</taxon>
        <taxon>Chordata</taxon>
        <taxon>Tunicata</taxon>
        <taxon>Ascidiacea</taxon>
        <taxon>Phlebobranchia</taxon>
        <taxon>Ascidiidae</taxon>
        <taxon>Phallusia</taxon>
    </lineage>
</organism>
<dbReference type="AlphaFoldDB" id="A0A6F9D8C4"/>
<keyword evidence="3" id="KW-0805">Transcription regulation</keyword>
<feature type="compositionally biased region" description="Acidic residues" evidence="7">
    <location>
        <begin position="102"/>
        <end position="120"/>
    </location>
</feature>
<keyword evidence="2" id="KW-0678">Repressor</keyword>
<feature type="region of interest" description="Disordered" evidence="7">
    <location>
        <begin position="1"/>
        <end position="39"/>
    </location>
</feature>
<evidence type="ECO:0000256" key="4">
    <source>
        <dbReference type="ARBA" id="ARBA00023163"/>
    </source>
</evidence>
<dbReference type="SMART" id="SM01401">
    <property type="entry name" value="Sds3"/>
    <property type="match status" value="1"/>
</dbReference>
<sequence>MDAENSNKALNKDELKNKSSSYQSETEASKEKSATEEVSQILTTFSASVSDFGTASKSFEMTSSTHNVIKSHTENMLADEQTDQGCHEHSSPPISSSSSSSSDEDEDESEAESSELDEEECNRRRSQCIGEMTTIEKQFMDIRDQLYRERHTQITKKLNEVNSGTAPEYLQQVQALEKSKQIRLQVSDLQRRLRVESLQTVLEADKKANTQHLNNEKKMLTEQIQSEFDEKIHRLEEDRNNVDLSTELFAIEDFDIKMGKKLKRKEESEQVFSFGPTKRRKKPVTVTGPYIVYMLKDADIVDDWTAIKMALSMSQRHKNTSKGFKKRLPCRYEDGKLIYAGKHFQQGQLVAIKNGDTTTRGTIVGISHSDVLVKQTNGTKSKLHFHQLQRGKYSLQHR</sequence>
<dbReference type="GO" id="GO:0005654">
    <property type="term" value="C:nucleoplasm"/>
    <property type="evidence" value="ECO:0007669"/>
    <property type="project" value="UniProtKB-ARBA"/>
</dbReference>
<protein>
    <submittedName>
        <fullName evidence="8">Breast cancer metastasis-suppressor 1-like protein-A</fullName>
    </submittedName>
</protein>
<dbReference type="InterPro" id="IPR013907">
    <property type="entry name" value="Sds3"/>
</dbReference>
<dbReference type="FunFam" id="1.20.5.1500:FF:000002">
    <property type="entry name" value="breast cancer metastasis-suppressor 1-like protein-A"/>
    <property type="match status" value="1"/>
</dbReference>
<evidence type="ECO:0000313" key="8">
    <source>
        <dbReference type="EMBL" id="CAB3226250.1"/>
    </source>
</evidence>
<evidence type="ECO:0000256" key="6">
    <source>
        <dbReference type="ARBA" id="ARBA00038256"/>
    </source>
</evidence>
<dbReference type="PANTHER" id="PTHR21964">
    <property type="entry name" value="BREAST CANCER METASTASIS-SUPPRESSOR 1"/>
    <property type="match status" value="1"/>
</dbReference>
<dbReference type="EMBL" id="LR783394">
    <property type="protein sequence ID" value="CAB3226250.1"/>
    <property type="molecule type" value="mRNA"/>
</dbReference>
<comment type="subcellular location">
    <subcellularLocation>
        <location evidence="1">Nucleus</location>
    </subcellularLocation>
</comment>
<keyword evidence="5" id="KW-0539">Nucleus</keyword>